<evidence type="ECO:0000313" key="3">
    <source>
        <dbReference type="Proteomes" id="UP000596660"/>
    </source>
</evidence>
<evidence type="ECO:0000313" key="2">
    <source>
        <dbReference type="EnsemblPlants" id="AUR62041449-RA:cds"/>
    </source>
</evidence>
<dbReference type="OMA" id="HTICGCF"/>
<organism evidence="2 3">
    <name type="scientific">Chenopodium quinoa</name>
    <name type="common">Quinoa</name>
    <dbReference type="NCBI Taxonomy" id="63459"/>
    <lineage>
        <taxon>Eukaryota</taxon>
        <taxon>Viridiplantae</taxon>
        <taxon>Streptophyta</taxon>
        <taxon>Embryophyta</taxon>
        <taxon>Tracheophyta</taxon>
        <taxon>Spermatophyta</taxon>
        <taxon>Magnoliopsida</taxon>
        <taxon>eudicotyledons</taxon>
        <taxon>Gunneridae</taxon>
        <taxon>Pentapetalae</taxon>
        <taxon>Caryophyllales</taxon>
        <taxon>Chenopodiaceae</taxon>
        <taxon>Chenopodioideae</taxon>
        <taxon>Atripliceae</taxon>
        <taxon>Chenopodium</taxon>
    </lineage>
</organism>
<keyword evidence="3" id="KW-1185">Reference proteome</keyword>
<evidence type="ECO:0000256" key="1">
    <source>
        <dbReference type="SAM" id="MobiDB-lite"/>
    </source>
</evidence>
<proteinExistence type="predicted"/>
<sequence length="190" mass="21129">MNVRLECSPSLKHKLKHTLLCGCFKHHSVDYDHLPNDGSPTSHHQHNNHRLTRTSSAGGGGGSGGMRSSRSEEFLNLKHKCRSLMTRMGTSTPRGHHRKSQSTDFRYDPLSYSLNFDEDDTLVDDYPYRNFSSRLPPSPPPEPPTRSISDGALDKAATSHQDETSSTSTTLTTPPPPRVITAKKEMKCLC</sequence>
<name>A0A803N6U1_CHEQI</name>
<accession>A0A803N6U1</accession>
<dbReference type="PANTHER" id="PTHR33168">
    <property type="entry name" value="STRESS INDUCED PROTEIN-RELATED"/>
    <property type="match status" value="1"/>
</dbReference>
<feature type="region of interest" description="Disordered" evidence="1">
    <location>
        <begin position="35"/>
        <end position="69"/>
    </location>
</feature>
<dbReference type="EnsemblPlants" id="AUR62041449-RA">
    <property type="protein sequence ID" value="AUR62041449-RA:cds"/>
    <property type="gene ID" value="AUR62041449"/>
</dbReference>
<dbReference type="Gramene" id="AUR62041449-RA">
    <property type="protein sequence ID" value="AUR62041449-RA:cds"/>
    <property type="gene ID" value="AUR62041449"/>
</dbReference>
<dbReference type="AlphaFoldDB" id="A0A803N6U1"/>
<feature type="compositionally biased region" description="Basic residues" evidence="1">
    <location>
        <begin position="43"/>
        <end position="52"/>
    </location>
</feature>
<reference evidence="2" key="1">
    <citation type="journal article" date="2017" name="Nature">
        <title>The genome of Chenopodium quinoa.</title>
        <authorList>
            <person name="Jarvis D.E."/>
            <person name="Ho Y.S."/>
            <person name="Lightfoot D.J."/>
            <person name="Schmoeckel S.M."/>
            <person name="Li B."/>
            <person name="Borm T.J.A."/>
            <person name="Ohyanagi H."/>
            <person name="Mineta K."/>
            <person name="Michell C.T."/>
            <person name="Saber N."/>
            <person name="Kharbatia N.M."/>
            <person name="Rupper R.R."/>
            <person name="Sharp A.R."/>
            <person name="Dally N."/>
            <person name="Boughton B.A."/>
            <person name="Woo Y.H."/>
            <person name="Gao G."/>
            <person name="Schijlen E.G.W.M."/>
            <person name="Guo X."/>
            <person name="Momin A.A."/>
            <person name="Negrao S."/>
            <person name="Al-Babili S."/>
            <person name="Gehring C."/>
            <person name="Roessner U."/>
            <person name="Jung C."/>
            <person name="Murphy K."/>
            <person name="Arold S.T."/>
            <person name="Gojobori T."/>
            <person name="van der Linden C.G."/>
            <person name="van Loo E.N."/>
            <person name="Jellen E.N."/>
            <person name="Maughan P.J."/>
            <person name="Tester M."/>
        </authorList>
    </citation>
    <scope>NUCLEOTIDE SEQUENCE [LARGE SCALE GENOMIC DNA]</scope>
    <source>
        <strain evidence="2">cv. PI 614886</strain>
    </source>
</reference>
<reference evidence="2" key="2">
    <citation type="submission" date="2021-03" db="UniProtKB">
        <authorList>
            <consortium name="EnsemblPlants"/>
        </authorList>
    </citation>
    <scope>IDENTIFICATION</scope>
</reference>
<feature type="region of interest" description="Disordered" evidence="1">
    <location>
        <begin position="125"/>
        <end position="190"/>
    </location>
</feature>
<dbReference type="Proteomes" id="UP000596660">
    <property type="component" value="Unplaced"/>
</dbReference>
<protein>
    <submittedName>
        <fullName evidence="2">Uncharacterized protein</fullName>
    </submittedName>
</protein>